<evidence type="ECO:0000256" key="3">
    <source>
        <dbReference type="ARBA" id="ARBA00001947"/>
    </source>
</evidence>
<dbReference type="eggNOG" id="COG2309">
    <property type="taxonomic scope" value="Bacteria"/>
</dbReference>
<dbReference type="Gene3D" id="3.40.1830.10">
    <property type="entry name" value="Thermophilic metalloprotease (M29)"/>
    <property type="match status" value="1"/>
</dbReference>
<keyword evidence="7" id="KW-0479">Metal-binding</keyword>
<comment type="cofactor">
    <cofactor evidence="1">
        <name>Co(2+)</name>
        <dbReference type="ChEBI" id="CHEBI:48828"/>
    </cofactor>
</comment>
<gene>
    <name evidence="10" type="ORF">LQ50_09330</name>
</gene>
<comment type="caution">
    <text evidence="10">The sequence shown here is derived from an EMBL/GenBank/DDBJ whole genome shotgun (WGS) entry which is preliminary data.</text>
</comment>
<comment type="cofactor">
    <cofactor evidence="2">
        <name>Mg(2+)</name>
        <dbReference type="ChEBI" id="CHEBI:18420"/>
    </cofactor>
</comment>
<proteinExistence type="inferred from homology"/>
<dbReference type="InterPro" id="IPR000787">
    <property type="entry name" value="Peptidase_M29"/>
</dbReference>
<dbReference type="PANTHER" id="PTHR34448:SF3">
    <property type="entry name" value="AMINOPEPTIDASE AMPS"/>
    <property type="match status" value="1"/>
</dbReference>
<evidence type="ECO:0000256" key="6">
    <source>
        <dbReference type="ARBA" id="ARBA00022670"/>
    </source>
</evidence>
<dbReference type="GO" id="GO:0006508">
    <property type="term" value="P:proteolysis"/>
    <property type="evidence" value="ECO:0007669"/>
    <property type="project" value="UniProtKB-KW"/>
</dbReference>
<organism evidence="10 11">
    <name type="scientific">Halalkalibacter okhensis</name>
    <dbReference type="NCBI Taxonomy" id="333138"/>
    <lineage>
        <taxon>Bacteria</taxon>
        <taxon>Bacillati</taxon>
        <taxon>Bacillota</taxon>
        <taxon>Bacilli</taxon>
        <taxon>Bacillales</taxon>
        <taxon>Bacillaceae</taxon>
        <taxon>Halalkalibacter</taxon>
    </lineage>
</organism>
<dbReference type="InterPro" id="IPR035097">
    <property type="entry name" value="M29_N-terminal"/>
</dbReference>
<name>A0A0B0ILC4_9BACI</name>
<evidence type="ECO:0000256" key="8">
    <source>
        <dbReference type="ARBA" id="ARBA00022801"/>
    </source>
</evidence>
<dbReference type="Pfam" id="PF02073">
    <property type="entry name" value="Peptidase_M29"/>
    <property type="match status" value="1"/>
</dbReference>
<dbReference type="GO" id="GO:0046872">
    <property type="term" value="F:metal ion binding"/>
    <property type="evidence" value="ECO:0007669"/>
    <property type="project" value="UniProtKB-KW"/>
</dbReference>
<dbReference type="PRINTS" id="PR00919">
    <property type="entry name" value="THERMOPTASE"/>
</dbReference>
<evidence type="ECO:0000256" key="5">
    <source>
        <dbReference type="ARBA" id="ARBA00022438"/>
    </source>
</evidence>
<comment type="cofactor">
    <cofactor evidence="3">
        <name>Zn(2+)</name>
        <dbReference type="ChEBI" id="CHEBI:29105"/>
    </cofactor>
</comment>
<dbReference type="GO" id="GO:0004177">
    <property type="term" value="F:aminopeptidase activity"/>
    <property type="evidence" value="ECO:0007669"/>
    <property type="project" value="UniProtKB-KW"/>
</dbReference>
<evidence type="ECO:0000256" key="1">
    <source>
        <dbReference type="ARBA" id="ARBA00001941"/>
    </source>
</evidence>
<dbReference type="InterPro" id="IPR052170">
    <property type="entry name" value="M29_Exopeptidase"/>
</dbReference>
<evidence type="ECO:0000313" key="10">
    <source>
        <dbReference type="EMBL" id="KHF40461.1"/>
    </source>
</evidence>
<evidence type="ECO:0000256" key="4">
    <source>
        <dbReference type="ARBA" id="ARBA00008236"/>
    </source>
</evidence>
<dbReference type="OrthoDB" id="9803993at2"/>
<dbReference type="STRING" id="333138.LQ50_09330"/>
<evidence type="ECO:0000256" key="9">
    <source>
        <dbReference type="ARBA" id="ARBA00023049"/>
    </source>
</evidence>
<reference evidence="10 11" key="1">
    <citation type="submission" date="2014-09" db="EMBL/GenBank/DDBJ databases">
        <title>Genome sequencing and annotation of Bacillus Okhensis strain Kh10-101T.</title>
        <authorList>
            <person name="Prakash J.S."/>
        </authorList>
    </citation>
    <scope>NUCLEOTIDE SEQUENCE [LARGE SCALE GENOMIC DNA]</scope>
    <source>
        <strain evidence="11">Kh10-101T</strain>
    </source>
</reference>
<dbReference type="Proteomes" id="UP000030832">
    <property type="component" value="Unassembled WGS sequence"/>
</dbReference>
<evidence type="ECO:0000313" key="11">
    <source>
        <dbReference type="Proteomes" id="UP000030832"/>
    </source>
</evidence>
<evidence type="ECO:0000256" key="2">
    <source>
        <dbReference type="ARBA" id="ARBA00001946"/>
    </source>
</evidence>
<dbReference type="RefSeq" id="WP_034628248.1">
    <property type="nucleotide sequence ID" value="NZ_JRJU01000009.1"/>
</dbReference>
<dbReference type="GO" id="GO:0008237">
    <property type="term" value="F:metallopeptidase activity"/>
    <property type="evidence" value="ECO:0007669"/>
    <property type="project" value="UniProtKB-KW"/>
</dbReference>
<keyword evidence="6" id="KW-0645">Protease</keyword>
<keyword evidence="5" id="KW-0031">Aminopeptidase</keyword>
<keyword evidence="8" id="KW-0378">Hydrolase</keyword>
<dbReference type="AlphaFoldDB" id="A0A0B0ILC4"/>
<dbReference type="EMBL" id="JRJU01000009">
    <property type="protein sequence ID" value="KHF40461.1"/>
    <property type="molecule type" value="Genomic_DNA"/>
</dbReference>
<comment type="similarity">
    <text evidence="4">Belongs to the peptidase M29 family.</text>
</comment>
<dbReference type="MEROPS" id="M29.002"/>
<keyword evidence="9" id="KW-0482">Metalloprotease</keyword>
<dbReference type="SUPFAM" id="SSF144052">
    <property type="entry name" value="Thermophilic metalloprotease-like"/>
    <property type="match status" value="1"/>
</dbReference>
<keyword evidence="11" id="KW-1185">Reference proteome</keyword>
<dbReference type="PANTHER" id="PTHR34448">
    <property type="entry name" value="AMINOPEPTIDASE"/>
    <property type="match status" value="1"/>
</dbReference>
<sequence>MSTFQENLEKYAELAVKVGVNIQPGQTLVVRTPLNAADYVRAVAKKAYEAGAKNVHVEWSDEELTKTKYELAPDEAFHEFPEWVAKGYEEMAENGAAFLSITGSNPDLLKDADPERVSNANKSSGKAMEGFRSYIMSDKISWSIVAVPSAGWAKKVFPEDSEEKAVEKLWDAIFAATRINQADPVSAWQEHLSLLDEKMNALNEKHYHALHYTSEGTDLVIELPETHLWVSGGSINKDGVQFVANMPTEEVFTSAKKTGVNGTVSSTKPLNYGGTLINNFSLTFKDGKVIDYKAEEGYETLKRLLDTDEGARFIGEVALVPHKSPISDTNILFYNTLFDENASNHLAIGSAYAFCIEGGKEMNKEELEKNGLNTSLTHVDFMIGSADMNIDGVYEDGKREPIFRDGNWAF</sequence>
<accession>A0A0B0ILC4</accession>
<protein>
    <submittedName>
        <fullName evidence="10">Peptidase M29</fullName>
    </submittedName>
</protein>
<evidence type="ECO:0000256" key="7">
    <source>
        <dbReference type="ARBA" id="ARBA00022723"/>
    </source>
</evidence>